<feature type="domain" description="F-box associated beta-propeller type 1" evidence="2">
    <location>
        <begin position="172"/>
        <end position="352"/>
    </location>
</feature>
<name>A0A2N9EFI0_FAGSY</name>
<dbReference type="InterPro" id="IPR050796">
    <property type="entry name" value="SCF_F-box_component"/>
</dbReference>
<dbReference type="InterPro" id="IPR017451">
    <property type="entry name" value="F-box-assoc_interact_dom"/>
</dbReference>
<feature type="transmembrane region" description="Helical" evidence="1">
    <location>
        <begin position="274"/>
        <end position="301"/>
    </location>
</feature>
<dbReference type="EMBL" id="OIVN01000056">
    <property type="protein sequence ID" value="SPC73394.1"/>
    <property type="molecule type" value="Genomic_DNA"/>
</dbReference>
<dbReference type="PANTHER" id="PTHR31672:SF13">
    <property type="entry name" value="F-BOX PROTEIN CPR30-LIKE"/>
    <property type="match status" value="1"/>
</dbReference>
<sequence>MLPQDYLNGHNEVVTSSIERLAVIKGSLALIVFSNYFDAITTKCHIWVMREYGVVESWTKTSVPVHSVKNFYGYTVNGKLLIENANRLVSFDPKSLNENVLAIEAADWMGHTDTANSMEEDSGCRPIIGLDECHLKGVYGGQLLSAVGRAGADRGIPTDHANFKIEFKRKELNCVAHGLAYHSQNNDFKILRIGQVNKLWAKAEVYTLSMDSWRELVMPVESLTRSRSIGTQESFCLFLNGALHTRVDCAEGRFILSFDVNDERFRKIMLPQNYLVGVSVIFEQLAVILGLLTLFLVTMWMEVTGICHIWVMMEYGVVESWSKLCVQMDLVQNFCSCTDNGELLIEKVTELVSLDLESLNENKLAIQDVQWMDYTPNSIESLVLLRWDKCVIRI</sequence>
<evidence type="ECO:0000259" key="2">
    <source>
        <dbReference type="Pfam" id="PF07734"/>
    </source>
</evidence>
<gene>
    <name evidence="3" type="ORF">FSB_LOCUS1276</name>
</gene>
<dbReference type="AlphaFoldDB" id="A0A2N9EFI0"/>
<keyword evidence="1" id="KW-0472">Membrane</keyword>
<dbReference type="PANTHER" id="PTHR31672">
    <property type="entry name" value="BNACNNG10540D PROTEIN"/>
    <property type="match status" value="1"/>
</dbReference>
<evidence type="ECO:0000256" key="1">
    <source>
        <dbReference type="SAM" id="Phobius"/>
    </source>
</evidence>
<keyword evidence="1" id="KW-1133">Transmembrane helix</keyword>
<evidence type="ECO:0000313" key="3">
    <source>
        <dbReference type="EMBL" id="SPC73394.1"/>
    </source>
</evidence>
<dbReference type="NCBIfam" id="TIGR01640">
    <property type="entry name" value="F_box_assoc_1"/>
    <property type="match status" value="1"/>
</dbReference>
<accession>A0A2N9EFI0</accession>
<proteinExistence type="predicted"/>
<protein>
    <recommendedName>
        <fullName evidence="2">F-box associated beta-propeller type 1 domain-containing protein</fullName>
    </recommendedName>
</protein>
<organism evidence="3">
    <name type="scientific">Fagus sylvatica</name>
    <name type="common">Beechnut</name>
    <dbReference type="NCBI Taxonomy" id="28930"/>
    <lineage>
        <taxon>Eukaryota</taxon>
        <taxon>Viridiplantae</taxon>
        <taxon>Streptophyta</taxon>
        <taxon>Embryophyta</taxon>
        <taxon>Tracheophyta</taxon>
        <taxon>Spermatophyta</taxon>
        <taxon>Magnoliopsida</taxon>
        <taxon>eudicotyledons</taxon>
        <taxon>Gunneridae</taxon>
        <taxon>Pentapetalae</taxon>
        <taxon>rosids</taxon>
        <taxon>fabids</taxon>
        <taxon>Fagales</taxon>
        <taxon>Fagaceae</taxon>
        <taxon>Fagus</taxon>
    </lineage>
</organism>
<reference evidence="3" key="1">
    <citation type="submission" date="2018-02" db="EMBL/GenBank/DDBJ databases">
        <authorList>
            <person name="Cohen D.B."/>
            <person name="Kent A.D."/>
        </authorList>
    </citation>
    <scope>NUCLEOTIDE SEQUENCE</scope>
</reference>
<dbReference type="Pfam" id="PF07734">
    <property type="entry name" value="FBA_1"/>
    <property type="match status" value="1"/>
</dbReference>
<dbReference type="InterPro" id="IPR006527">
    <property type="entry name" value="F-box-assoc_dom_typ1"/>
</dbReference>
<keyword evidence="1" id="KW-0812">Transmembrane</keyword>